<dbReference type="AlphaFoldDB" id="A0A919KMF5"/>
<reference evidence="3" key="2">
    <citation type="submission" date="2020-09" db="EMBL/GenBank/DDBJ databases">
        <authorList>
            <person name="Sun Q."/>
            <person name="Ohkuma M."/>
        </authorList>
    </citation>
    <scope>NUCLEOTIDE SEQUENCE</scope>
    <source>
        <strain evidence="3">JCM 4646</strain>
    </source>
</reference>
<organism evidence="3 4">
    <name type="scientific">Kitasatospora indigofera</name>
    <dbReference type="NCBI Taxonomy" id="67307"/>
    <lineage>
        <taxon>Bacteria</taxon>
        <taxon>Bacillati</taxon>
        <taxon>Actinomycetota</taxon>
        <taxon>Actinomycetes</taxon>
        <taxon>Kitasatosporales</taxon>
        <taxon>Streptomycetaceae</taxon>
        <taxon>Kitasatospora</taxon>
    </lineage>
</organism>
<feature type="signal peptide" evidence="2">
    <location>
        <begin position="1"/>
        <end position="31"/>
    </location>
</feature>
<keyword evidence="1 2" id="KW-0732">Signal</keyword>
<dbReference type="Proteomes" id="UP000617734">
    <property type="component" value="Unassembled WGS sequence"/>
</dbReference>
<evidence type="ECO:0000256" key="1">
    <source>
        <dbReference type="ARBA" id="ARBA00022729"/>
    </source>
</evidence>
<reference evidence="3" key="1">
    <citation type="journal article" date="2014" name="Int. J. Syst. Evol. Microbiol.">
        <title>Complete genome sequence of Corynebacterium casei LMG S-19264T (=DSM 44701T), isolated from a smear-ripened cheese.</title>
        <authorList>
            <consortium name="US DOE Joint Genome Institute (JGI-PGF)"/>
            <person name="Walter F."/>
            <person name="Albersmeier A."/>
            <person name="Kalinowski J."/>
            <person name="Ruckert C."/>
        </authorList>
    </citation>
    <scope>NUCLEOTIDE SEQUENCE</scope>
    <source>
        <strain evidence="3">JCM 4646</strain>
    </source>
</reference>
<dbReference type="SUPFAM" id="SSF53850">
    <property type="entry name" value="Periplasmic binding protein-like II"/>
    <property type="match status" value="1"/>
</dbReference>
<dbReference type="Gene3D" id="3.40.190.10">
    <property type="entry name" value="Periplasmic binding protein-like II"/>
    <property type="match status" value="2"/>
</dbReference>
<dbReference type="GO" id="GO:0030976">
    <property type="term" value="F:thiamine pyrophosphate binding"/>
    <property type="evidence" value="ECO:0007669"/>
    <property type="project" value="TreeGrafter"/>
</dbReference>
<proteinExistence type="predicted"/>
<keyword evidence="4" id="KW-1185">Reference proteome</keyword>
<dbReference type="EMBL" id="BNBO01000006">
    <property type="protein sequence ID" value="GHH65201.1"/>
    <property type="molecule type" value="Genomic_DNA"/>
</dbReference>
<gene>
    <name evidence="3" type="ORF">GCM10018781_17320</name>
</gene>
<accession>A0A919KMF5</accession>
<sequence length="380" mass="40216">MACSRRRGAYALAACLCAMALGLGGCGSDSAAKPAAPAQAASAQAVGGMDALVRQAQAEGRLNTSTLLPHWASYGALMDGFAKKYGIEVVNDNPDGSSQQEIDDIKRFRGQPQAPDVLDLGDSFAQAAARDDLLAPYRTVGYDQIPAVQKDSKARWVNSYGGYVSIGCDANRVKTCPVSFNDLLKPEYKGMVALTGEPVTAGSAFAAVYAAALANGGSFDDIQPGIDYFAQLDKAGNYNRANASVTAIAAGQTPIAIEWDFLNLQHADELKGAGVQWKVSIPFDGSFSQYYAQAVNKYAPHPAAARLWEEYLASPEGQNLRLVDFARPVLMDAMAKNGTLDTTLAARLPTVEGTPAFPTEAQLAKAHETVRTNWPTAVPG</sequence>
<evidence type="ECO:0000313" key="4">
    <source>
        <dbReference type="Proteomes" id="UP000617734"/>
    </source>
</evidence>
<evidence type="ECO:0000313" key="3">
    <source>
        <dbReference type="EMBL" id="GHH65201.1"/>
    </source>
</evidence>
<dbReference type="PANTHER" id="PTHR30006:SF2">
    <property type="entry name" value="ABC TRANSPORTER SUBSTRATE-BINDING PROTEIN"/>
    <property type="match status" value="1"/>
</dbReference>
<evidence type="ECO:0000256" key="2">
    <source>
        <dbReference type="SAM" id="SignalP"/>
    </source>
</evidence>
<protein>
    <submittedName>
        <fullName evidence="3">ABC transporter substrate-binding protein</fullName>
    </submittedName>
</protein>
<dbReference type="Pfam" id="PF13343">
    <property type="entry name" value="SBP_bac_6"/>
    <property type="match status" value="1"/>
</dbReference>
<name>A0A919KMF5_9ACTN</name>
<comment type="caution">
    <text evidence="3">The sequence shown here is derived from an EMBL/GenBank/DDBJ whole genome shotgun (WGS) entry which is preliminary data.</text>
</comment>
<dbReference type="PROSITE" id="PS51257">
    <property type="entry name" value="PROKAR_LIPOPROTEIN"/>
    <property type="match status" value="1"/>
</dbReference>
<feature type="chain" id="PRO_5038481351" evidence="2">
    <location>
        <begin position="32"/>
        <end position="380"/>
    </location>
</feature>
<dbReference type="PANTHER" id="PTHR30006">
    <property type="entry name" value="THIAMINE-BINDING PERIPLASMIC PROTEIN-RELATED"/>
    <property type="match status" value="1"/>
</dbReference>
<dbReference type="GO" id="GO:0030975">
    <property type="term" value="F:thiamine binding"/>
    <property type="evidence" value="ECO:0007669"/>
    <property type="project" value="TreeGrafter"/>
</dbReference>
<dbReference type="GO" id="GO:0015888">
    <property type="term" value="P:thiamine transport"/>
    <property type="evidence" value="ECO:0007669"/>
    <property type="project" value="TreeGrafter"/>
</dbReference>
<dbReference type="GO" id="GO:0030288">
    <property type="term" value="C:outer membrane-bounded periplasmic space"/>
    <property type="evidence" value="ECO:0007669"/>
    <property type="project" value="TreeGrafter"/>
</dbReference>